<dbReference type="InterPro" id="IPR001680">
    <property type="entry name" value="WD40_rpt"/>
</dbReference>
<dbReference type="Gene3D" id="2.130.10.10">
    <property type="entry name" value="YVTN repeat-like/Quinoprotein amine dehydrogenase"/>
    <property type="match status" value="1"/>
</dbReference>
<dbReference type="InterPro" id="IPR050459">
    <property type="entry name" value="WD_repeat_RBAP46/RBAP48/MSI1"/>
</dbReference>
<gene>
    <name evidence="3" type="ORF">BCR41DRAFT_118820</name>
</gene>
<keyword evidence="1" id="KW-0853">WD repeat</keyword>
<name>A0A1Y2GZH1_9FUNG</name>
<evidence type="ECO:0000256" key="1">
    <source>
        <dbReference type="ARBA" id="ARBA00022574"/>
    </source>
</evidence>
<dbReference type="OrthoDB" id="2426869at2759"/>
<dbReference type="SMART" id="SM00320">
    <property type="entry name" value="WD40"/>
    <property type="match status" value="3"/>
</dbReference>
<keyword evidence="4" id="KW-1185">Reference proteome</keyword>
<organism evidence="3 4">
    <name type="scientific">Lobosporangium transversale</name>
    <dbReference type="NCBI Taxonomy" id="64571"/>
    <lineage>
        <taxon>Eukaryota</taxon>
        <taxon>Fungi</taxon>
        <taxon>Fungi incertae sedis</taxon>
        <taxon>Mucoromycota</taxon>
        <taxon>Mortierellomycotina</taxon>
        <taxon>Mortierellomycetes</taxon>
        <taxon>Mortierellales</taxon>
        <taxon>Mortierellaceae</taxon>
        <taxon>Lobosporangium</taxon>
    </lineage>
</organism>
<comment type="caution">
    <text evidence="3">The sequence shown here is derived from an EMBL/GenBank/DDBJ whole genome shotgun (WGS) entry which is preliminary data.</text>
</comment>
<dbReference type="STRING" id="64571.A0A1Y2GZH1"/>
<evidence type="ECO:0000313" key="3">
    <source>
        <dbReference type="EMBL" id="ORZ27707.1"/>
    </source>
</evidence>
<dbReference type="InParanoid" id="A0A1Y2GZH1"/>
<evidence type="ECO:0000256" key="2">
    <source>
        <dbReference type="ARBA" id="ARBA00022737"/>
    </source>
</evidence>
<dbReference type="PANTHER" id="PTHR22850">
    <property type="entry name" value="WD40 REPEAT FAMILY"/>
    <property type="match status" value="1"/>
</dbReference>
<dbReference type="SUPFAM" id="SSF50978">
    <property type="entry name" value="WD40 repeat-like"/>
    <property type="match status" value="1"/>
</dbReference>
<protein>
    <recommendedName>
        <fullName evidence="5">WD40-repeat-containing domain protein</fullName>
    </recommendedName>
</protein>
<keyword evidence="2" id="KW-0677">Repeat</keyword>
<evidence type="ECO:0000313" key="4">
    <source>
        <dbReference type="Proteomes" id="UP000193648"/>
    </source>
</evidence>
<dbReference type="InterPro" id="IPR036322">
    <property type="entry name" value="WD40_repeat_dom_sf"/>
</dbReference>
<sequence length="283" mass="32357">MNNVCIYWSLTNVCVLFYEIRLERNKPHDKIWFDVQGMDVCSVDCFGRIHSYDLYKSVSSVGSDATINLDSTARVEIDRDFKFHSSCISINSIDSTVLVGSDEYAQIARWDPRSPNKAVFATMACMDKEGTGQIYDPVYSIEWNPNNSNEFMTTHSKTVRVWDVRKMDHDAFATFHNLGEHTLRKAQWSPHRSDCIAGLTIGGQICIWKIKKFDGPVDQTTPQQIPEMLFRHQGHDLMVSDFAWCPYLEDVISTVAPGSKERAGNIQVWRPRNLHDLDDNGEP</sequence>
<dbReference type="InterPro" id="IPR015943">
    <property type="entry name" value="WD40/YVTN_repeat-like_dom_sf"/>
</dbReference>
<dbReference type="RefSeq" id="XP_021885410.1">
    <property type="nucleotide sequence ID" value="XM_022019439.1"/>
</dbReference>
<accession>A0A1Y2GZH1</accession>
<dbReference type="GeneID" id="33561284"/>
<dbReference type="Proteomes" id="UP000193648">
    <property type="component" value="Unassembled WGS sequence"/>
</dbReference>
<dbReference type="EMBL" id="MCFF01000003">
    <property type="protein sequence ID" value="ORZ27707.1"/>
    <property type="molecule type" value="Genomic_DNA"/>
</dbReference>
<reference evidence="3 4" key="1">
    <citation type="submission" date="2016-07" db="EMBL/GenBank/DDBJ databases">
        <title>Pervasive Adenine N6-methylation of Active Genes in Fungi.</title>
        <authorList>
            <consortium name="DOE Joint Genome Institute"/>
            <person name="Mondo S.J."/>
            <person name="Dannebaum R.O."/>
            <person name="Kuo R.C."/>
            <person name="Labutti K."/>
            <person name="Haridas S."/>
            <person name="Kuo A."/>
            <person name="Salamov A."/>
            <person name="Ahrendt S.R."/>
            <person name="Lipzen A."/>
            <person name="Sullivan W."/>
            <person name="Andreopoulos W.B."/>
            <person name="Clum A."/>
            <person name="Lindquist E."/>
            <person name="Daum C."/>
            <person name="Ramamoorthy G.K."/>
            <person name="Gryganskyi A."/>
            <person name="Culley D."/>
            <person name="Magnuson J.K."/>
            <person name="James T.Y."/>
            <person name="O'Malley M.A."/>
            <person name="Stajich J.E."/>
            <person name="Spatafora J.W."/>
            <person name="Visel A."/>
            <person name="Grigoriev I.V."/>
        </authorList>
    </citation>
    <scope>NUCLEOTIDE SEQUENCE [LARGE SCALE GENOMIC DNA]</scope>
    <source>
        <strain evidence="3 4">NRRL 3116</strain>
    </source>
</reference>
<evidence type="ECO:0008006" key="5">
    <source>
        <dbReference type="Google" id="ProtNLM"/>
    </source>
</evidence>
<dbReference type="AlphaFoldDB" id="A0A1Y2GZH1"/>
<proteinExistence type="predicted"/>